<evidence type="ECO:0000259" key="11">
    <source>
        <dbReference type="Pfam" id="PF07715"/>
    </source>
</evidence>
<dbReference type="PROSITE" id="PS52016">
    <property type="entry name" value="TONB_DEPENDENT_REC_3"/>
    <property type="match status" value="1"/>
</dbReference>
<sequence>MKTQILTNYGYRITMLLSFLICYPNYAVSNNHYLFFTMPNALPDNKQKIKLTGIVKDSQGVLGGVHISTSDNKVVATDLSGKYTIEISAGDKITFSMIGYKQQTITYSDYHGSVLNITLLEDSSTLDEIVINAGYYSVKDRERTGSIARVTAKDIEFQPVVNPLQAIQGRVAGVDITQSSGVAGGGMNIEIRGRNFLDSSNSGRNNPMYIIDGVPFLSNAMGRTNGSLGVQMFENGISPLNTIPPSDIESIEILKDADATAIYGSRGANGVVLITTKKGKSDKTQFTFSSSIAFSKVAKFMDMMNTQQYIQMREEAFKNSAITTYPVNAYDINGTWDRNRYTNWQKELIGDTAIDQNIALGIQGGNEYTSYNMNLSRNESTTVFPTDKGYKRNALLLNFNHRSKDNKLIINTSTSYATQSNNLPIIDLTRQSLKLAPNAPALYAKDGSLNWENGTFNNPLAQLNQTYENKTQSLVLNTNLSYNILTNLFFKTNAGITNTDFEEWKITPHTIYNPAEGYTSEMSNTSKANTSFKSYIVEPQLQYTKEINKHAFDVLVGSTYQSNTADGSYIRGVGFSSNALIKNIGAAKEKYIGSTSNSEYKYIALFTRLNYKYDNKYIVNLTARRDGSSRFAKENKFGNFGAIGLAWIFSEESFLENASWLSFGKFRTSYGVTGSDNIGDYAYIDTYTITSSRYNNETGLSPTSLYNPGYKWEKTTKFEAALELSFLNNRFNTSVAFYNNRSTDQLIGLSLPSTTGFHSIVTNSPAVVDNRGWEFTLNTNIIATQDWRWSTNFNISLPKNKLISYPGLDEGTQSSYYVIGEPLNIVKLYQYNGLNPQTGLYEFTDFNKDGKIDINDKTLVKSLNPAFYGGLQNTITYKDFTLDFLFYFKKQDNYNLNKNHVIPGGAINNLPVDFVNRWNPNNTQATYIGASFNNATARNNALPFVDSDATISDASYIRLKNISIAYTLTLPKAKNTSLKVYMQGQNLWTITSYKGMDPEFTSYGYLPPLRTYSFGMQLTF</sequence>
<feature type="domain" description="TonB-dependent receptor plug" evidence="11">
    <location>
        <begin position="141"/>
        <end position="271"/>
    </location>
</feature>
<dbReference type="NCBIfam" id="TIGR04056">
    <property type="entry name" value="OMP_RagA_SusC"/>
    <property type="match status" value="1"/>
</dbReference>
<evidence type="ECO:0000256" key="2">
    <source>
        <dbReference type="ARBA" id="ARBA00022448"/>
    </source>
</evidence>
<dbReference type="GO" id="GO:0009279">
    <property type="term" value="C:cell outer membrane"/>
    <property type="evidence" value="ECO:0007669"/>
    <property type="project" value="UniProtKB-SubCell"/>
</dbReference>
<dbReference type="Pfam" id="PF00593">
    <property type="entry name" value="TonB_dep_Rec_b-barrel"/>
    <property type="match status" value="1"/>
</dbReference>
<dbReference type="InterPro" id="IPR000531">
    <property type="entry name" value="Beta-barrel_TonB"/>
</dbReference>
<evidence type="ECO:0000313" key="13">
    <source>
        <dbReference type="Proteomes" id="UP000076630"/>
    </source>
</evidence>
<dbReference type="InterPro" id="IPR023997">
    <property type="entry name" value="TonB-dep_OMP_SusC/RagA_CS"/>
</dbReference>
<dbReference type="SUPFAM" id="SSF49464">
    <property type="entry name" value="Carboxypeptidase regulatory domain-like"/>
    <property type="match status" value="1"/>
</dbReference>
<keyword evidence="4 8" id="KW-0812">Transmembrane</keyword>
<dbReference type="EMBL" id="LQNU01000110">
    <property type="protein sequence ID" value="KZE73448.1"/>
    <property type="molecule type" value="Genomic_DNA"/>
</dbReference>
<comment type="caution">
    <text evidence="12">The sequence shown here is derived from an EMBL/GenBank/DDBJ whole genome shotgun (WGS) entry which is preliminary data.</text>
</comment>
<keyword evidence="5 9" id="KW-0798">TonB box</keyword>
<evidence type="ECO:0000256" key="4">
    <source>
        <dbReference type="ARBA" id="ARBA00022692"/>
    </source>
</evidence>
<gene>
    <name evidence="12" type="ORF">AV926_18285</name>
</gene>
<dbReference type="InterPro" id="IPR008969">
    <property type="entry name" value="CarboxyPept-like_regulatory"/>
</dbReference>
<dbReference type="Pfam" id="PF07715">
    <property type="entry name" value="Plug"/>
    <property type="match status" value="1"/>
</dbReference>
<evidence type="ECO:0000256" key="9">
    <source>
        <dbReference type="RuleBase" id="RU003357"/>
    </source>
</evidence>
<dbReference type="Gene3D" id="2.40.170.20">
    <property type="entry name" value="TonB-dependent receptor, beta-barrel domain"/>
    <property type="match status" value="1"/>
</dbReference>
<keyword evidence="6 8" id="KW-0472">Membrane</keyword>
<evidence type="ECO:0000256" key="8">
    <source>
        <dbReference type="PROSITE-ProRule" id="PRU01360"/>
    </source>
</evidence>
<keyword evidence="3 8" id="KW-1134">Transmembrane beta strand</keyword>
<evidence type="ECO:0000256" key="5">
    <source>
        <dbReference type="ARBA" id="ARBA00023077"/>
    </source>
</evidence>
<evidence type="ECO:0000259" key="10">
    <source>
        <dbReference type="Pfam" id="PF00593"/>
    </source>
</evidence>
<dbReference type="Pfam" id="PF13715">
    <property type="entry name" value="CarbopepD_reg_2"/>
    <property type="match status" value="1"/>
</dbReference>
<proteinExistence type="inferred from homology"/>
<dbReference type="AlphaFoldDB" id="A0A163UKD2"/>
<feature type="domain" description="TonB-dependent receptor-like beta-barrel" evidence="10">
    <location>
        <begin position="431"/>
        <end position="986"/>
    </location>
</feature>
<evidence type="ECO:0000313" key="12">
    <source>
        <dbReference type="EMBL" id="KZE73448.1"/>
    </source>
</evidence>
<evidence type="ECO:0000256" key="7">
    <source>
        <dbReference type="ARBA" id="ARBA00023237"/>
    </source>
</evidence>
<reference evidence="12 13" key="1">
    <citation type="submission" date="2016-01" db="EMBL/GenBank/DDBJ databases">
        <title>Whole genome sequencing of Myroides marinus L41.</title>
        <authorList>
            <person name="Hong K.W."/>
        </authorList>
    </citation>
    <scope>NUCLEOTIDE SEQUENCE [LARGE SCALE GENOMIC DNA]</scope>
    <source>
        <strain evidence="12 13">L41</strain>
    </source>
</reference>
<dbReference type="OrthoDB" id="9768177at2"/>
<dbReference type="Gene3D" id="2.170.130.10">
    <property type="entry name" value="TonB-dependent receptor, plug domain"/>
    <property type="match status" value="1"/>
</dbReference>
<comment type="similarity">
    <text evidence="8 9">Belongs to the TonB-dependent receptor family.</text>
</comment>
<dbReference type="InterPro" id="IPR039426">
    <property type="entry name" value="TonB-dep_rcpt-like"/>
</dbReference>
<protein>
    <submittedName>
        <fullName evidence="12">SusC/RagA family TonB-linked outer membrane protein</fullName>
    </submittedName>
</protein>
<dbReference type="SUPFAM" id="SSF56935">
    <property type="entry name" value="Porins"/>
    <property type="match status" value="1"/>
</dbReference>
<keyword evidence="13" id="KW-1185">Reference proteome</keyword>
<dbReference type="Proteomes" id="UP000076630">
    <property type="component" value="Unassembled WGS sequence"/>
</dbReference>
<dbReference type="InterPro" id="IPR023996">
    <property type="entry name" value="TonB-dep_OMP_SusC/RagA"/>
</dbReference>
<dbReference type="InterPro" id="IPR037066">
    <property type="entry name" value="Plug_dom_sf"/>
</dbReference>
<keyword evidence="7 8" id="KW-0998">Cell outer membrane</keyword>
<evidence type="ECO:0000256" key="1">
    <source>
        <dbReference type="ARBA" id="ARBA00004571"/>
    </source>
</evidence>
<evidence type="ECO:0000256" key="3">
    <source>
        <dbReference type="ARBA" id="ARBA00022452"/>
    </source>
</evidence>
<organism evidence="12 13">
    <name type="scientific">Myroides marinus</name>
    <dbReference type="NCBI Taxonomy" id="703342"/>
    <lineage>
        <taxon>Bacteria</taxon>
        <taxon>Pseudomonadati</taxon>
        <taxon>Bacteroidota</taxon>
        <taxon>Flavobacteriia</taxon>
        <taxon>Flavobacteriales</taxon>
        <taxon>Flavobacteriaceae</taxon>
        <taxon>Myroides</taxon>
    </lineage>
</organism>
<keyword evidence="2 8" id="KW-0813">Transport</keyword>
<dbReference type="InterPro" id="IPR012910">
    <property type="entry name" value="Plug_dom"/>
</dbReference>
<accession>A0A163UKD2</accession>
<dbReference type="InterPro" id="IPR036942">
    <property type="entry name" value="Beta-barrel_TonB_sf"/>
</dbReference>
<evidence type="ECO:0000256" key="6">
    <source>
        <dbReference type="ARBA" id="ARBA00023136"/>
    </source>
</evidence>
<dbReference type="RefSeq" id="WP_038988352.1">
    <property type="nucleotide sequence ID" value="NZ_JWJO01000096.1"/>
</dbReference>
<comment type="subcellular location">
    <subcellularLocation>
        <location evidence="1 8">Cell outer membrane</location>
        <topology evidence="1 8">Multi-pass membrane protein</topology>
    </subcellularLocation>
</comment>
<dbReference type="NCBIfam" id="TIGR04057">
    <property type="entry name" value="SusC_RagA_signa"/>
    <property type="match status" value="1"/>
</dbReference>
<name>A0A163UKD2_9FLAO</name>